<sequence length="200" mass="22366">MEKRVRTNLINCLSGVKSLNLIGTKDEKGQNNLAIFNSVIHLGAHPPIMGFIQRPTSVERHTYENIKSTGYFTINAVSTSIHQQAHQTAARYAKSESEFEEVSLTEKYITGFHAPFVEESPIKIGLKCVDIIEIPVNNTKLIVGEIQLIELDENSMEKDGFLSLPKHNVVGGNGLDSYLSISEIDRYSYAKPDQFLKTIK</sequence>
<dbReference type="InterPro" id="IPR002563">
    <property type="entry name" value="Flavin_Rdtase-like_dom"/>
</dbReference>
<keyword evidence="7" id="KW-1185">Reference proteome</keyword>
<dbReference type="GO" id="GO:0016646">
    <property type="term" value="F:oxidoreductase activity, acting on the CH-NH group of donors, NAD or NADP as acceptor"/>
    <property type="evidence" value="ECO:0007669"/>
    <property type="project" value="UniProtKB-ARBA"/>
</dbReference>
<evidence type="ECO:0000259" key="5">
    <source>
        <dbReference type="Pfam" id="PF01613"/>
    </source>
</evidence>
<evidence type="ECO:0000313" key="7">
    <source>
        <dbReference type="Proteomes" id="UP000236654"/>
    </source>
</evidence>
<keyword evidence="2" id="KW-0285">Flavoprotein</keyword>
<organism evidence="6 7">
    <name type="scientific">Brumimicrobium salinarum</name>
    <dbReference type="NCBI Taxonomy" id="2058658"/>
    <lineage>
        <taxon>Bacteria</taxon>
        <taxon>Pseudomonadati</taxon>
        <taxon>Bacteroidota</taxon>
        <taxon>Flavobacteriia</taxon>
        <taxon>Flavobacteriales</taxon>
        <taxon>Crocinitomicaceae</taxon>
        <taxon>Brumimicrobium</taxon>
    </lineage>
</organism>
<accession>A0A2I0R6Y8</accession>
<comment type="similarity">
    <text evidence="4">Belongs to the flavoredoxin family.</text>
</comment>
<evidence type="ECO:0000313" key="6">
    <source>
        <dbReference type="EMBL" id="PKR82337.1"/>
    </source>
</evidence>
<dbReference type="EMBL" id="PJNI01000001">
    <property type="protein sequence ID" value="PKR82337.1"/>
    <property type="molecule type" value="Genomic_DNA"/>
</dbReference>
<evidence type="ECO:0000256" key="4">
    <source>
        <dbReference type="ARBA" id="ARBA00038054"/>
    </source>
</evidence>
<keyword evidence="3" id="KW-0288">FMN</keyword>
<dbReference type="SUPFAM" id="SSF50475">
    <property type="entry name" value="FMN-binding split barrel"/>
    <property type="match status" value="1"/>
</dbReference>
<dbReference type="AlphaFoldDB" id="A0A2I0R6Y8"/>
<evidence type="ECO:0000256" key="1">
    <source>
        <dbReference type="ARBA" id="ARBA00001917"/>
    </source>
</evidence>
<feature type="domain" description="Flavin reductase like" evidence="5">
    <location>
        <begin position="21"/>
        <end position="155"/>
    </location>
</feature>
<reference evidence="6 7" key="1">
    <citation type="submission" date="2017-12" db="EMBL/GenBank/DDBJ databases">
        <title>The draft genome sequence of Brumimicrobium saltpan LHR20.</title>
        <authorList>
            <person name="Do Z.-J."/>
            <person name="Luo H.-R."/>
        </authorList>
    </citation>
    <scope>NUCLEOTIDE SEQUENCE [LARGE SCALE GENOMIC DNA]</scope>
    <source>
        <strain evidence="6 7">LHR20</strain>
    </source>
</reference>
<evidence type="ECO:0000256" key="2">
    <source>
        <dbReference type="ARBA" id="ARBA00022630"/>
    </source>
</evidence>
<proteinExistence type="inferred from homology"/>
<comment type="cofactor">
    <cofactor evidence="1">
        <name>FMN</name>
        <dbReference type="ChEBI" id="CHEBI:58210"/>
    </cofactor>
</comment>
<dbReference type="Pfam" id="PF01613">
    <property type="entry name" value="Flavin_Reduct"/>
    <property type="match status" value="1"/>
</dbReference>
<dbReference type="PANTHER" id="PTHR33798">
    <property type="entry name" value="FLAVOPROTEIN OXYGENASE"/>
    <property type="match status" value="1"/>
</dbReference>
<dbReference type="InterPro" id="IPR012349">
    <property type="entry name" value="Split_barrel_FMN-bd"/>
</dbReference>
<protein>
    <submittedName>
        <fullName evidence="6">Flavin oxidoreductase</fullName>
    </submittedName>
</protein>
<name>A0A2I0R6Y8_9FLAO</name>
<evidence type="ECO:0000256" key="3">
    <source>
        <dbReference type="ARBA" id="ARBA00022643"/>
    </source>
</evidence>
<dbReference type="Proteomes" id="UP000236654">
    <property type="component" value="Unassembled WGS sequence"/>
</dbReference>
<dbReference type="Gene3D" id="2.30.110.10">
    <property type="entry name" value="Electron Transport, Fmn-binding Protein, Chain A"/>
    <property type="match status" value="1"/>
</dbReference>
<comment type="caution">
    <text evidence="6">The sequence shown here is derived from an EMBL/GenBank/DDBJ whole genome shotgun (WGS) entry which is preliminary data.</text>
</comment>
<dbReference type="OrthoDB" id="5293996at2"/>
<dbReference type="GO" id="GO:0010181">
    <property type="term" value="F:FMN binding"/>
    <property type="evidence" value="ECO:0007669"/>
    <property type="project" value="InterPro"/>
</dbReference>
<gene>
    <name evidence="6" type="ORF">CW751_02180</name>
</gene>
<dbReference type="PANTHER" id="PTHR33798:SF5">
    <property type="entry name" value="FLAVIN REDUCTASE LIKE DOMAIN-CONTAINING PROTEIN"/>
    <property type="match status" value="1"/>
</dbReference>